<dbReference type="GO" id="GO:0003676">
    <property type="term" value="F:nucleic acid binding"/>
    <property type="evidence" value="ECO:0007669"/>
    <property type="project" value="InterPro"/>
</dbReference>
<dbReference type="Gene3D" id="3.30.420.10">
    <property type="entry name" value="Ribonuclease H-like superfamily/Ribonuclease H"/>
    <property type="match status" value="1"/>
</dbReference>
<dbReference type="PANTHER" id="PTHR42648">
    <property type="entry name" value="TRANSPOSASE, PUTATIVE-RELATED"/>
    <property type="match status" value="1"/>
</dbReference>
<dbReference type="Proteomes" id="UP000321393">
    <property type="component" value="Unassembled WGS sequence"/>
</dbReference>
<dbReference type="SUPFAM" id="SSF53098">
    <property type="entry name" value="Ribonuclease H-like"/>
    <property type="match status" value="1"/>
</dbReference>
<dbReference type="InterPro" id="IPR036397">
    <property type="entry name" value="RNaseH_sf"/>
</dbReference>
<dbReference type="InterPro" id="IPR039537">
    <property type="entry name" value="Retrotran_Ty1/copia-like"/>
</dbReference>
<reference evidence="3 4" key="1">
    <citation type="submission" date="2019-08" db="EMBL/GenBank/DDBJ databases">
        <title>Draft genome sequences of two oriental melons (Cucumis melo L. var makuwa).</title>
        <authorList>
            <person name="Kwon S.-Y."/>
        </authorList>
    </citation>
    <scope>NUCLEOTIDE SEQUENCE [LARGE SCALE GENOMIC DNA]</scope>
    <source>
        <strain evidence="4">cv. SW 3</strain>
        <tissue evidence="3">Leaf</tissue>
    </source>
</reference>
<evidence type="ECO:0000313" key="3">
    <source>
        <dbReference type="EMBL" id="KAA0032478.1"/>
    </source>
</evidence>
<dbReference type="PROSITE" id="PS50994">
    <property type="entry name" value="INTEGRASE"/>
    <property type="match status" value="1"/>
</dbReference>
<protein>
    <submittedName>
        <fullName evidence="3">Peptidase aspartic, catalytic</fullName>
    </submittedName>
</protein>
<comment type="caution">
    <text evidence="3">The sequence shown here is derived from an EMBL/GenBank/DDBJ whole genome shotgun (WGS) entry which is preliminary data.</text>
</comment>
<dbReference type="InterPro" id="IPR012337">
    <property type="entry name" value="RNaseH-like_sf"/>
</dbReference>
<dbReference type="InterPro" id="IPR001584">
    <property type="entry name" value="Integrase_cat-core"/>
</dbReference>
<gene>
    <name evidence="3" type="ORF">E6C27_scaffold500G00020</name>
</gene>
<evidence type="ECO:0000259" key="2">
    <source>
        <dbReference type="PROSITE" id="PS50994"/>
    </source>
</evidence>
<proteinExistence type="predicted"/>
<name>A0A5A7SPM1_CUCMM</name>
<feature type="domain" description="Integrase catalytic" evidence="2">
    <location>
        <begin position="46"/>
        <end position="155"/>
    </location>
</feature>
<keyword evidence="1" id="KW-1133">Transmembrane helix</keyword>
<keyword evidence="1" id="KW-0472">Membrane</keyword>
<dbReference type="GO" id="GO:0015074">
    <property type="term" value="P:DNA integration"/>
    <property type="evidence" value="ECO:0007669"/>
    <property type="project" value="InterPro"/>
</dbReference>
<dbReference type="EMBL" id="SSTE01021481">
    <property type="protein sequence ID" value="KAA0032478.1"/>
    <property type="molecule type" value="Genomic_DNA"/>
</dbReference>
<organism evidence="3 4">
    <name type="scientific">Cucumis melo var. makuwa</name>
    <name type="common">Oriental melon</name>
    <dbReference type="NCBI Taxonomy" id="1194695"/>
    <lineage>
        <taxon>Eukaryota</taxon>
        <taxon>Viridiplantae</taxon>
        <taxon>Streptophyta</taxon>
        <taxon>Embryophyta</taxon>
        <taxon>Tracheophyta</taxon>
        <taxon>Spermatophyta</taxon>
        <taxon>Magnoliopsida</taxon>
        <taxon>eudicotyledons</taxon>
        <taxon>Gunneridae</taxon>
        <taxon>Pentapetalae</taxon>
        <taxon>rosids</taxon>
        <taxon>fabids</taxon>
        <taxon>Cucurbitales</taxon>
        <taxon>Cucurbitaceae</taxon>
        <taxon>Benincaseae</taxon>
        <taxon>Cucumis</taxon>
    </lineage>
</organism>
<feature type="transmembrane region" description="Helical" evidence="1">
    <location>
        <begin position="37"/>
        <end position="56"/>
    </location>
</feature>
<sequence>MEGGVIRHMTGNRSFFSELKECASRHFTFGDDPKGRIIAKRLIIATIGYPTILLFITKSKKIRLGYGIENWDILGGKKYGFVVVDDFSRFTIRFLKGKSDTAKVYIILCLSLQREKGKNIVQMMSDHGKKFENEELNYFYEMEGIHYEYSAPLTP</sequence>
<dbReference type="PANTHER" id="PTHR42648:SF21">
    <property type="entry name" value="CYSTEINE-RICH RLK (RECEPTOR-LIKE PROTEIN KINASE) 8"/>
    <property type="match status" value="1"/>
</dbReference>
<evidence type="ECO:0000256" key="1">
    <source>
        <dbReference type="SAM" id="Phobius"/>
    </source>
</evidence>
<dbReference type="OrthoDB" id="1751476at2759"/>
<keyword evidence="1" id="KW-0812">Transmembrane</keyword>
<evidence type="ECO:0000313" key="4">
    <source>
        <dbReference type="Proteomes" id="UP000321393"/>
    </source>
</evidence>
<accession>A0A5A7SPM1</accession>
<dbReference type="AlphaFoldDB" id="A0A5A7SPM1"/>